<keyword evidence="3" id="KW-1185">Reference proteome</keyword>
<dbReference type="RefSeq" id="WP_032095184.1">
    <property type="nucleotide sequence ID" value="NZ_JAZETK010000002.1"/>
</dbReference>
<dbReference type="EMBL" id="JAAAWO010000009">
    <property type="protein sequence ID" value="NDW16364.1"/>
    <property type="molecule type" value="Genomic_DNA"/>
</dbReference>
<reference evidence="2 3" key="1">
    <citation type="submission" date="2020-01" db="EMBL/GenBank/DDBJ databases">
        <title>Genomes of bacteria type strains.</title>
        <authorList>
            <person name="Chen J."/>
            <person name="Zhu S."/>
            <person name="Yang J."/>
        </authorList>
    </citation>
    <scope>NUCLEOTIDE SEQUENCE [LARGE SCALE GENOMIC DNA]</scope>
    <source>
        <strain evidence="2 3">LMG 24078</strain>
    </source>
</reference>
<evidence type="ECO:0008006" key="4">
    <source>
        <dbReference type="Google" id="ProtNLM"/>
    </source>
</evidence>
<evidence type="ECO:0000256" key="1">
    <source>
        <dbReference type="SAM" id="SignalP"/>
    </source>
</evidence>
<sequence length="103" mass="11350">MKVLPFFALCGVVALASATMVSAPNARSSVCDFQPVTEFNPKLPASHVMNQCARYQEGVEEVSWLSWVAGKSSSFQFHFLDLLELLHSDNSHQDFSSSPKDAQ</sequence>
<comment type="caution">
    <text evidence="2">The sequence shown here is derived from an EMBL/GenBank/DDBJ whole genome shotgun (WGS) entry which is preliminary data.</text>
</comment>
<feature type="signal peptide" evidence="1">
    <location>
        <begin position="1"/>
        <end position="23"/>
    </location>
</feature>
<proteinExistence type="predicted"/>
<evidence type="ECO:0000313" key="2">
    <source>
        <dbReference type="EMBL" id="NDW16364.1"/>
    </source>
</evidence>
<protein>
    <recommendedName>
        <fullName evidence="4">Secreted protein</fullName>
    </recommendedName>
</protein>
<feature type="chain" id="PRO_5027060116" description="Secreted protein" evidence="1">
    <location>
        <begin position="24"/>
        <end position="103"/>
    </location>
</feature>
<accession>A0A6N9TGC0</accession>
<name>A0A6N9TGC0_9ALTE</name>
<gene>
    <name evidence="2" type="ORF">GTQ48_12635</name>
</gene>
<dbReference type="Proteomes" id="UP000471381">
    <property type="component" value="Unassembled WGS sequence"/>
</dbReference>
<evidence type="ECO:0000313" key="3">
    <source>
        <dbReference type="Proteomes" id="UP000471381"/>
    </source>
</evidence>
<organism evidence="2 3">
    <name type="scientific">Alteromonas genovensis</name>
    <dbReference type="NCBI Taxonomy" id="471225"/>
    <lineage>
        <taxon>Bacteria</taxon>
        <taxon>Pseudomonadati</taxon>
        <taxon>Pseudomonadota</taxon>
        <taxon>Gammaproteobacteria</taxon>
        <taxon>Alteromonadales</taxon>
        <taxon>Alteromonadaceae</taxon>
        <taxon>Alteromonas/Salinimonas group</taxon>
        <taxon>Alteromonas</taxon>
    </lineage>
</organism>
<keyword evidence="1" id="KW-0732">Signal</keyword>
<dbReference type="AlphaFoldDB" id="A0A6N9TGC0"/>